<comment type="caution">
    <text evidence="1">The sequence shown here is derived from an EMBL/GenBank/DDBJ whole genome shotgun (WGS) entry which is preliminary data.</text>
</comment>
<organism evidence="1 2">
    <name type="scientific">Xanthomonas perforans</name>
    <dbReference type="NCBI Taxonomy" id="442694"/>
    <lineage>
        <taxon>Bacteria</taxon>
        <taxon>Pseudomonadati</taxon>
        <taxon>Pseudomonadota</taxon>
        <taxon>Gammaproteobacteria</taxon>
        <taxon>Lysobacterales</taxon>
        <taxon>Lysobacteraceae</taxon>
        <taxon>Xanthomonas</taxon>
    </lineage>
</organism>
<reference evidence="1 2" key="1">
    <citation type="submission" date="2019-11" db="EMBL/GenBank/DDBJ databases">
        <title>Genome-resolved metagenomics to study the prevalence of co-infection and intraspecific heterogeneity among plant pathogen metapopulations.</title>
        <authorList>
            <person name="Newberry E."/>
            <person name="Bhandari R."/>
            <person name="Kemble J."/>
            <person name="Sikora E."/>
            <person name="Potnis N."/>
        </authorList>
    </citation>
    <scope>NUCLEOTIDE SEQUENCE [LARGE SCALE GENOMIC DNA]</scope>
    <source>
        <strain evidence="1">Xp_Tom_Tuscaloosa_18b</strain>
    </source>
</reference>
<evidence type="ECO:0000313" key="2">
    <source>
        <dbReference type="Proteomes" id="UP000471082"/>
    </source>
</evidence>
<feature type="non-terminal residue" evidence="1">
    <location>
        <position position="31"/>
    </location>
</feature>
<dbReference type="EMBL" id="JAAGYU010001063">
    <property type="protein sequence ID" value="NEL79908.1"/>
    <property type="molecule type" value="Genomic_DNA"/>
</dbReference>
<dbReference type="Proteomes" id="UP000471082">
    <property type="component" value="Unassembled WGS sequence"/>
</dbReference>
<sequence>MALNPDSPLGKLMATLPQTGQVTWIGVRPAR</sequence>
<name>A0A7X5SB63_XANPE</name>
<gene>
    <name evidence="1" type="ORF">G3W61_27155</name>
</gene>
<accession>A0A7X5SB63</accession>
<evidence type="ECO:0000313" key="1">
    <source>
        <dbReference type="EMBL" id="NEL79908.1"/>
    </source>
</evidence>
<protein>
    <submittedName>
        <fullName evidence="1">MOSC domain-containing protein</fullName>
    </submittedName>
</protein>
<dbReference type="AlphaFoldDB" id="A0A7X5SB63"/>
<proteinExistence type="predicted"/>